<keyword evidence="6 9" id="KW-0378">Hydrolase</keyword>
<keyword evidence="13" id="KW-1185">Reference proteome</keyword>
<comment type="catalytic activity">
    <reaction evidence="9 10">
        <text>Release of signal peptides from bacterial membrane prolipoproteins. Hydrolyzes -Xaa-Yaa-Zaa-|-(S,diacylglyceryl)Cys-, in which Xaa is hydrophobic (preferably Leu), and Yaa (Ala or Ser) and Zaa (Gly or Ala) have small, neutral side chains.</text>
        <dbReference type="EC" id="3.4.23.36"/>
    </reaction>
</comment>
<comment type="function">
    <text evidence="9 10">This protein specifically catalyzes the removal of signal peptides from prolipoproteins.</text>
</comment>
<evidence type="ECO:0000256" key="1">
    <source>
        <dbReference type="ARBA" id="ARBA00006139"/>
    </source>
</evidence>
<dbReference type="EMBL" id="AJTX02000006">
    <property type="protein sequence ID" value="KKI99110.1"/>
    <property type="molecule type" value="Genomic_DNA"/>
</dbReference>
<accession>A0A0M2PRE5</accession>
<dbReference type="Proteomes" id="UP000034681">
    <property type="component" value="Unassembled WGS sequence"/>
</dbReference>
<feature type="active site" evidence="9">
    <location>
        <position position="132"/>
    </location>
</feature>
<dbReference type="NCBIfam" id="TIGR00077">
    <property type="entry name" value="lspA"/>
    <property type="match status" value="1"/>
</dbReference>
<dbReference type="Pfam" id="PF01252">
    <property type="entry name" value="Peptidase_A8"/>
    <property type="match status" value="1"/>
</dbReference>
<evidence type="ECO:0000313" key="13">
    <source>
        <dbReference type="Proteomes" id="UP000034681"/>
    </source>
</evidence>
<dbReference type="HAMAP" id="MF_00161">
    <property type="entry name" value="LspA"/>
    <property type="match status" value="1"/>
</dbReference>
<keyword evidence="2 9" id="KW-1003">Cell membrane</keyword>
<dbReference type="PANTHER" id="PTHR33695:SF1">
    <property type="entry name" value="LIPOPROTEIN SIGNAL PEPTIDASE"/>
    <property type="match status" value="1"/>
</dbReference>
<feature type="transmembrane region" description="Helical" evidence="9">
    <location>
        <begin position="127"/>
        <end position="148"/>
    </location>
</feature>
<sequence>MPSQHLFFWLAAIFGLLADRLTKDWVMASFQLRESRPLWEGVFHFTYVENPGAAFSIFREGGEWLRWLSLAVSLGLALWAWFGPSMTRWEQWGYGFIFSGALGNGIDRFAAGRVVDFLDFRLINFPVFNMADVFINVGIICLLMAGLWPPPRRSRSPEPEDLTEPHDSQ</sequence>
<dbReference type="RefSeq" id="WP_017712582.1">
    <property type="nucleotide sequence ID" value="NZ_KB235937.1"/>
</dbReference>
<dbReference type="GO" id="GO:0005886">
    <property type="term" value="C:plasma membrane"/>
    <property type="evidence" value="ECO:0007669"/>
    <property type="project" value="UniProtKB-SubCell"/>
</dbReference>
<evidence type="ECO:0000256" key="3">
    <source>
        <dbReference type="ARBA" id="ARBA00022670"/>
    </source>
</evidence>
<dbReference type="PROSITE" id="PS00855">
    <property type="entry name" value="SPASE_II"/>
    <property type="match status" value="1"/>
</dbReference>
<dbReference type="PRINTS" id="PR00781">
    <property type="entry name" value="LIPOSIGPTASE"/>
</dbReference>
<organism evidence="12 13">
    <name type="scientific">Prochlorothrix hollandica PCC 9006 = CALU 1027</name>
    <dbReference type="NCBI Taxonomy" id="317619"/>
    <lineage>
        <taxon>Bacteria</taxon>
        <taxon>Bacillati</taxon>
        <taxon>Cyanobacteriota</taxon>
        <taxon>Cyanophyceae</taxon>
        <taxon>Prochlorotrichales</taxon>
        <taxon>Prochlorotrichaceae</taxon>
        <taxon>Prochlorothrix</taxon>
    </lineage>
</organism>
<dbReference type="PANTHER" id="PTHR33695">
    <property type="entry name" value="LIPOPROTEIN SIGNAL PEPTIDASE"/>
    <property type="match status" value="1"/>
</dbReference>
<dbReference type="STRING" id="317619.GCA_000332315_02163"/>
<evidence type="ECO:0000256" key="5">
    <source>
        <dbReference type="ARBA" id="ARBA00022750"/>
    </source>
</evidence>
<keyword evidence="7 9" id="KW-1133">Transmembrane helix</keyword>
<keyword evidence="3 9" id="KW-0645">Protease</keyword>
<evidence type="ECO:0000256" key="4">
    <source>
        <dbReference type="ARBA" id="ARBA00022692"/>
    </source>
</evidence>
<name>A0A0M2PRE5_PROHO</name>
<comment type="caution">
    <text evidence="9">Lacks conserved residue(s) required for the propagation of feature annotation.</text>
</comment>
<dbReference type="EC" id="3.4.23.36" evidence="9"/>
<evidence type="ECO:0000256" key="10">
    <source>
        <dbReference type="RuleBase" id="RU000594"/>
    </source>
</evidence>
<dbReference type="UniPathway" id="UPA00665"/>
<evidence type="ECO:0000313" key="12">
    <source>
        <dbReference type="EMBL" id="KKI99110.1"/>
    </source>
</evidence>
<gene>
    <name evidence="9" type="primary">lspA</name>
    <name evidence="12" type="ORF">PROH_15130</name>
</gene>
<dbReference type="OrthoDB" id="9810259at2"/>
<evidence type="ECO:0000256" key="11">
    <source>
        <dbReference type="RuleBase" id="RU004181"/>
    </source>
</evidence>
<feature type="active site" evidence="9">
    <location>
        <position position="116"/>
    </location>
</feature>
<comment type="similarity">
    <text evidence="1 9 11">Belongs to the peptidase A8 family.</text>
</comment>
<keyword evidence="8 9" id="KW-0472">Membrane</keyword>
<dbReference type="GO" id="GO:0006508">
    <property type="term" value="P:proteolysis"/>
    <property type="evidence" value="ECO:0007669"/>
    <property type="project" value="UniProtKB-KW"/>
</dbReference>
<evidence type="ECO:0000256" key="8">
    <source>
        <dbReference type="ARBA" id="ARBA00023136"/>
    </source>
</evidence>
<proteinExistence type="inferred from homology"/>
<dbReference type="eggNOG" id="COG0597">
    <property type="taxonomic scope" value="Bacteria"/>
</dbReference>
<comment type="pathway">
    <text evidence="9">Protein modification; lipoprotein biosynthesis (signal peptide cleavage).</text>
</comment>
<dbReference type="GO" id="GO:0004190">
    <property type="term" value="F:aspartic-type endopeptidase activity"/>
    <property type="evidence" value="ECO:0007669"/>
    <property type="project" value="UniProtKB-UniRule"/>
</dbReference>
<keyword evidence="5 9" id="KW-0064">Aspartyl protease</keyword>
<keyword evidence="4 9" id="KW-0812">Transmembrane</keyword>
<dbReference type="AlphaFoldDB" id="A0A0M2PRE5"/>
<evidence type="ECO:0000256" key="2">
    <source>
        <dbReference type="ARBA" id="ARBA00022475"/>
    </source>
</evidence>
<evidence type="ECO:0000256" key="6">
    <source>
        <dbReference type="ARBA" id="ARBA00022801"/>
    </source>
</evidence>
<reference evidence="12" key="1">
    <citation type="submission" date="2012-04" db="EMBL/GenBank/DDBJ databases">
        <authorList>
            <person name="Borisov I.G."/>
            <person name="Ivanikova N.V."/>
            <person name="Pinevich A.V."/>
        </authorList>
    </citation>
    <scope>NUCLEOTIDE SEQUENCE</scope>
    <source>
        <strain evidence="12">CALU 1027</strain>
    </source>
</reference>
<comment type="subcellular location">
    <subcellularLocation>
        <location evidence="9">Cell membrane</location>
        <topology evidence="9">Multi-pass membrane protein</topology>
    </subcellularLocation>
</comment>
<evidence type="ECO:0000256" key="9">
    <source>
        <dbReference type="HAMAP-Rule" id="MF_00161"/>
    </source>
</evidence>
<protein>
    <recommendedName>
        <fullName evidence="9">Lipoprotein signal peptidase</fullName>
        <ecNumber evidence="9">3.4.23.36</ecNumber>
    </recommendedName>
    <alternativeName>
        <fullName evidence="9">Prolipoprotein signal peptidase</fullName>
    </alternativeName>
    <alternativeName>
        <fullName evidence="9">Signal peptidase II</fullName>
        <shortName evidence="9">SPase II</shortName>
    </alternativeName>
</protein>
<feature type="transmembrane region" description="Helical" evidence="9">
    <location>
        <begin position="94"/>
        <end position="115"/>
    </location>
</feature>
<comment type="caution">
    <text evidence="12">The sequence shown here is derived from an EMBL/GenBank/DDBJ whole genome shotgun (WGS) entry which is preliminary data.</text>
</comment>
<evidence type="ECO:0000256" key="7">
    <source>
        <dbReference type="ARBA" id="ARBA00022989"/>
    </source>
</evidence>
<feature type="transmembrane region" description="Helical" evidence="9">
    <location>
        <begin position="64"/>
        <end position="82"/>
    </location>
</feature>
<dbReference type="InterPro" id="IPR001872">
    <property type="entry name" value="Peptidase_A8"/>
</dbReference>